<gene>
    <name evidence="3" type="ORF">QYE76_003508</name>
</gene>
<sequence>MGPVSSSRAAATIPAPPFPLTIDDLFPPGFSPIAPRVHASPPSPRLSLPLHGGDPRRYVIEPGRWRPWIDPRRSPEQSILGAHPASGGDVAPSNLATVAQDSLELGRSSPDTPGAMADQDGHTCPWVSSAPYDPNGGRRQVGSGNPNSPPTSSCDAASWAEIGSIFDHFWNQSRVPSSPSPTSTDSFGWWRGKVAGDPRSFAQVAASSSPEMGDGGGRFGPRRGGRAPPSSNRGRGRNVWQRDEVAQSSSNQLRGSGSQNSGDRWEAAARGAEQRRQEVISPVPGGNPIAAQGAVANPQMATGDPPCLNCNIKGHYTARCPTIRCERCKRLGHISQICQVILPWECTPSMCGFQAPGRGFFFMPDHSSAKQTKERASSVVITVIEGEASSRQIEKEFNLAFGDSWRCTARTIGPNQYIMRFPTQVEVERAVYYGSSMKLKTVDATVRLTAWTASVGAKAVLQKAWVRISNIPLDKRVEENAFYVGSLVGVSLDIDISTLHKPEYVRVLVGCRDVERIPASAEGCLGDNFYDFFYEIDKVVVGGPPKDNAGATVSTNADVPSPKRPRMERSVTVTEESSENQVMGSQSESGRRQRACDTITEVNDESLAMDNDSEEDSAGGNELLIETMTKEHEARQLADSPPNSWLVPCSLIHKEQLPDPRGTEAAVSLLPPLSQNLPANIWPPLPSITDISDGSNSPLVGSPDYVVQSPEGSHEDNLVVPEADETRFSSRIFPSANEDVMGKAMQATKKRNLEGLQKEVDKGQLAEGAKNLMHSATIVFSAPSATSGNRQMLLINAP</sequence>
<dbReference type="Proteomes" id="UP001231189">
    <property type="component" value="Unassembled WGS sequence"/>
</dbReference>
<feature type="region of interest" description="Disordered" evidence="1">
    <location>
        <begin position="106"/>
        <end position="155"/>
    </location>
</feature>
<name>A0AAD8W1C0_LOLMU</name>
<proteinExistence type="predicted"/>
<evidence type="ECO:0000256" key="1">
    <source>
        <dbReference type="SAM" id="MobiDB-lite"/>
    </source>
</evidence>
<reference evidence="3" key="1">
    <citation type="submission" date="2023-07" db="EMBL/GenBank/DDBJ databases">
        <title>A chromosome-level genome assembly of Lolium multiflorum.</title>
        <authorList>
            <person name="Chen Y."/>
            <person name="Copetti D."/>
            <person name="Kolliker R."/>
            <person name="Studer B."/>
        </authorList>
    </citation>
    <scope>NUCLEOTIDE SEQUENCE</scope>
    <source>
        <strain evidence="3">02402/16</strain>
        <tissue evidence="3">Leaf</tissue>
    </source>
</reference>
<dbReference type="SUPFAM" id="SSF57756">
    <property type="entry name" value="Retrovirus zinc finger-like domains"/>
    <property type="match status" value="1"/>
</dbReference>
<feature type="domain" description="CCHC-type" evidence="2">
    <location>
        <begin position="306"/>
        <end position="322"/>
    </location>
</feature>
<dbReference type="PANTHER" id="PTHR33170">
    <property type="entry name" value="DUF4283 DOMAIN-CONTAINING PROTEIN-RELATED"/>
    <property type="match status" value="1"/>
</dbReference>
<dbReference type="GO" id="GO:0003676">
    <property type="term" value="F:nucleic acid binding"/>
    <property type="evidence" value="ECO:0007669"/>
    <property type="project" value="InterPro"/>
</dbReference>
<accession>A0AAD8W1C0</accession>
<evidence type="ECO:0000259" key="2">
    <source>
        <dbReference type="SMART" id="SM00343"/>
    </source>
</evidence>
<feature type="region of interest" description="Disordered" evidence="1">
    <location>
        <begin position="201"/>
        <end position="281"/>
    </location>
</feature>
<keyword evidence="4" id="KW-1185">Reference proteome</keyword>
<feature type="region of interest" description="Disordered" evidence="1">
    <location>
        <begin position="31"/>
        <end position="54"/>
    </location>
</feature>
<comment type="caution">
    <text evidence="3">The sequence shown here is derived from an EMBL/GenBank/DDBJ whole genome shotgun (WGS) entry which is preliminary data.</text>
</comment>
<organism evidence="3 4">
    <name type="scientific">Lolium multiflorum</name>
    <name type="common">Italian ryegrass</name>
    <name type="synonym">Lolium perenne subsp. multiflorum</name>
    <dbReference type="NCBI Taxonomy" id="4521"/>
    <lineage>
        <taxon>Eukaryota</taxon>
        <taxon>Viridiplantae</taxon>
        <taxon>Streptophyta</taxon>
        <taxon>Embryophyta</taxon>
        <taxon>Tracheophyta</taxon>
        <taxon>Spermatophyta</taxon>
        <taxon>Magnoliopsida</taxon>
        <taxon>Liliopsida</taxon>
        <taxon>Poales</taxon>
        <taxon>Poaceae</taxon>
        <taxon>BOP clade</taxon>
        <taxon>Pooideae</taxon>
        <taxon>Poodae</taxon>
        <taxon>Poeae</taxon>
        <taxon>Poeae Chloroplast Group 2 (Poeae type)</taxon>
        <taxon>Loliodinae</taxon>
        <taxon>Loliinae</taxon>
        <taxon>Lolium</taxon>
    </lineage>
</organism>
<feature type="compositionally biased region" description="Polar residues" evidence="1">
    <location>
        <begin position="246"/>
        <end position="262"/>
    </location>
</feature>
<dbReference type="EMBL" id="JAUUTY010000005">
    <property type="protein sequence ID" value="KAK1629193.1"/>
    <property type="molecule type" value="Genomic_DNA"/>
</dbReference>
<protein>
    <recommendedName>
        <fullName evidence="2">CCHC-type domain-containing protein</fullName>
    </recommendedName>
</protein>
<feature type="region of interest" description="Disordered" evidence="1">
    <location>
        <begin position="546"/>
        <end position="595"/>
    </location>
</feature>
<evidence type="ECO:0000313" key="4">
    <source>
        <dbReference type="Proteomes" id="UP001231189"/>
    </source>
</evidence>
<dbReference type="PANTHER" id="PTHR33170:SF22">
    <property type="entry name" value="OS10G0417100 PROTEIN"/>
    <property type="match status" value="1"/>
</dbReference>
<dbReference type="InterPro" id="IPR001878">
    <property type="entry name" value="Znf_CCHC"/>
</dbReference>
<feature type="compositionally biased region" description="Low complexity" evidence="1">
    <location>
        <begin position="142"/>
        <end position="153"/>
    </location>
</feature>
<feature type="domain" description="CCHC-type" evidence="2">
    <location>
        <begin position="324"/>
        <end position="340"/>
    </location>
</feature>
<dbReference type="GO" id="GO:0008270">
    <property type="term" value="F:zinc ion binding"/>
    <property type="evidence" value="ECO:0007669"/>
    <property type="project" value="InterPro"/>
</dbReference>
<feature type="compositionally biased region" description="Basic and acidic residues" evidence="1">
    <location>
        <begin position="263"/>
        <end position="278"/>
    </location>
</feature>
<dbReference type="SMART" id="SM00343">
    <property type="entry name" value="ZnF_C2HC"/>
    <property type="match status" value="2"/>
</dbReference>
<evidence type="ECO:0000313" key="3">
    <source>
        <dbReference type="EMBL" id="KAK1629193.1"/>
    </source>
</evidence>
<dbReference type="InterPro" id="IPR036875">
    <property type="entry name" value="Znf_CCHC_sf"/>
</dbReference>
<dbReference type="AlphaFoldDB" id="A0AAD8W1C0"/>
<dbReference type="Gene3D" id="4.10.60.10">
    <property type="entry name" value="Zinc finger, CCHC-type"/>
    <property type="match status" value="1"/>
</dbReference>